<dbReference type="Pfam" id="PF04434">
    <property type="entry name" value="SWIM"/>
    <property type="match status" value="1"/>
</dbReference>
<dbReference type="Proteomes" id="UP000284057">
    <property type="component" value="Unassembled WGS sequence"/>
</dbReference>
<gene>
    <name evidence="3" type="ORF">DY240_06540</name>
</gene>
<dbReference type="EMBL" id="QUAL01000053">
    <property type="protein sequence ID" value="RIQ31211.1"/>
    <property type="molecule type" value="Genomic_DNA"/>
</dbReference>
<dbReference type="RefSeq" id="WP_119659144.1">
    <property type="nucleotide sequence ID" value="NZ_QUAL01000053.1"/>
</dbReference>
<evidence type="ECO:0000259" key="2">
    <source>
        <dbReference type="PROSITE" id="PS50966"/>
    </source>
</evidence>
<keyword evidence="1" id="KW-0479">Metal-binding</keyword>
<dbReference type="InterPro" id="IPR007527">
    <property type="entry name" value="Znf_SWIM"/>
</dbReference>
<feature type="domain" description="SWIM-type" evidence="2">
    <location>
        <begin position="48"/>
        <end position="83"/>
    </location>
</feature>
<reference evidence="3 4" key="1">
    <citation type="submission" date="2018-09" db="EMBL/GenBank/DDBJ databases">
        <title>Isolation, diversity and antifungal activity of actinobacteria from wheat.</title>
        <authorList>
            <person name="Han C."/>
        </authorList>
    </citation>
    <scope>NUCLEOTIDE SEQUENCE [LARGE SCALE GENOMIC DNA]</scope>
    <source>
        <strain evidence="3 4">NEAU-YY265</strain>
    </source>
</reference>
<evidence type="ECO:0000313" key="4">
    <source>
        <dbReference type="Proteomes" id="UP000284057"/>
    </source>
</evidence>
<comment type="caution">
    <text evidence="3">The sequence shown here is derived from an EMBL/GenBank/DDBJ whole genome shotgun (WGS) entry which is preliminary data.</text>
</comment>
<dbReference type="PROSITE" id="PS50966">
    <property type="entry name" value="ZF_SWIM"/>
    <property type="match status" value="1"/>
</dbReference>
<keyword evidence="1" id="KW-0863">Zinc-finger</keyword>
<protein>
    <recommendedName>
        <fullName evidence="2">SWIM-type domain-containing protein</fullName>
    </recommendedName>
</protein>
<dbReference type="OrthoDB" id="3677745at2"/>
<sequence>MAWLDRLHDLADARTVDRGRAYADRGQVVELNDDGGRLSAVVRGTDDYRVELVAGSGSWSCDCPVGATGAFCKHCVAVAIAASGTGGERQPVALDRFDAPPADDPAVLADEVARVFTPRRRLYDYTQANAYADEAEATVRRIEQWCRGAPSAGLLTVVQSAIDHAIRAILRSDDSSGAQSMQIARLLDAHRIAAAQLVLDRKAATTLVRWLFRVMFDGRQDAFRVDIDHYADAVGPAGIELYRRLLDDAGDAAPASALRHARGRLAILSRDPDEIVAQFGADPSHPIHAAHLVGALDEAGYADLAIEYARRGVAAHPASPFVGPLVERLVEDAQRRGALDEVARLRGDDFHHRPSTTTYAAFERAAIEAGTWAAERRRADPVLAAADPRGWVSALLRQGDSAAAWAAAETMPERIDLDLDLWRRLFRARRRIDPASTLPHYRRLVEATVVIADRRNYQVATRLLRSMRDAAAKANRSAEFDTYLDDLRRRYHRRRALDEELRRGGL</sequence>
<keyword evidence="4" id="KW-1185">Reference proteome</keyword>
<name>A0A418KV69_9ACTN</name>
<keyword evidence="1" id="KW-0862">Zinc</keyword>
<evidence type="ECO:0000256" key="1">
    <source>
        <dbReference type="PROSITE-ProRule" id="PRU00325"/>
    </source>
</evidence>
<evidence type="ECO:0000313" key="3">
    <source>
        <dbReference type="EMBL" id="RIQ31211.1"/>
    </source>
</evidence>
<proteinExistence type="predicted"/>
<dbReference type="AlphaFoldDB" id="A0A418KV69"/>
<organism evidence="3 4">
    <name type="scientific">Jiangella rhizosphaerae</name>
    <dbReference type="NCBI Taxonomy" id="2293569"/>
    <lineage>
        <taxon>Bacteria</taxon>
        <taxon>Bacillati</taxon>
        <taxon>Actinomycetota</taxon>
        <taxon>Actinomycetes</taxon>
        <taxon>Jiangellales</taxon>
        <taxon>Jiangellaceae</taxon>
        <taxon>Jiangella</taxon>
    </lineage>
</organism>
<dbReference type="GO" id="GO:0008270">
    <property type="term" value="F:zinc ion binding"/>
    <property type="evidence" value="ECO:0007669"/>
    <property type="project" value="UniProtKB-KW"/>
</dbReference>
<accession>A0A418KV69</accession>